<evidence type="ECO:0000256" key="1">
    <source>
        <dbReference type="SAM" id="Phobius"/>
    </source>
</evidence>
<keyword evidence="1" id="KW-0472">Membrane</keyword>
<evidence type="ECO:0000313" key="5">
    <source>
        <dbReference type="Proteomes" id="UP001215549"/>
    </source>
</evidence>
<dbReference type="Proteomes" id="UP001215549">
    <property type="component" value="Chromosome"/>
</dbReference>
<feature type="transmembrane region" description="Helical" evidence="1">
    <location>
        <begin position="7"/>
        <end position="24"/>
    </location>
</feature>
<evidence type="ECO:0000313" key="2">
    <source>
        <dbReference type="EMBL" id="SIS52573.1"/>
    </source>
</evidence>
<evidence type="ECO:0000313" key="4">
    <source>
        <dbReference type="Proteomes" id="UP000186216"/>
    </source>
</evidence>
<evidence type="ECO:0000313" key="3">
    <source>
        <dbReference type="EMBL" id="WCR03380.1"/>
    </source>
</evidence>
<proteinExistence type="predicted"/>
<gene>
    <name evidence="3" type="ORF">JHX88_00940</name>
    <name evidence="2" type="ORF">SAMN05421772_101259</name>
</gene>
<name>A0AA46A3Y3_9RHOB</name>
<dbReference type="EMBL" id="CP067140">
    <property type="protein sequence ID" value="WCR03380.1"/>
    <property type="molecule type" value="Genomic_DNA"/>
</dbReference>
<keyword evidence="5" id="KW-1185">Reference proteome</keyword>
<accession>A0AA46A3Y3</accession>
<keyword evidence="1" id="KW-0812">Transmembrane</keyword>
<dbReference type="EMBL" id="FTOU01000001">
    <property type="protein sequence ID" value="SIS52573.1"/>
    <property type="molecule type" value="Genomic_DNA"/>
</dbReference>
<feature type="transmembrane region" description="Helical" evidence="1">
    <location>
        <begin position="30"/>
        <end position="49"/>
    </location>
</feature>
<keyword evidence="1" id="KW-1133">Transmembrane helix</keyword>
<protein>
    <submittedName>
        <fullName evidence="2">Uncharacterized protein</fullName>
    </submittedName>
</protein>
<reference evidence="3 5" key="2">
    <citation type="submission" date="2021-01" db="EMBL/GenBank/DDBJ databases">
        <title>Biogeographic distribution of Paracoccus.</title>
        <authorList>
            <person name="Hollensteiner J."/>
            <person name="Leineberger J."/>
            <person name="Brinkhoff T."/>
            <person name="Daniel R."/>
        </authorList>
    </citation>
    <scope>NUCLEOTIDE SEQUENCE [LARGE SCALE GENOMIC DNA]</scope>
    <source>
        <strain evidence="3 5">DSM 18447</strain>
    </source>
</reference>
<organism evidence="2 4">
    <name type="scientific">Paracoccus saliphilus</name>
    <dbReference type="NCBI Taxonomy" id="405559"/>
    <lineage>
        <taxon>Bacteria</taxon>
        <taxon>Pseudomonadati</taxon>
        <taxon>Pseudomonadota</taxon>
        <taxon>Alphaproteobacteria</taxon>
        <taxon>Rhodobacterales</taxon>
        <taxon>Paracoccaceae</taxon>
        <taxon>Paracoccus</taxon>
    </lineage>
</organism>
<dbReference type="Proteomes" id="UP000186216">
    <property type="component" value="Unassembled WGS sequence"/>
</dbReference>
<sequence>MSEKLMAVLAFAIFTGFLVILVWYVPRWDLGGVVAATLALAGIDTMLILRRHGGTDK</sequence>
<dbReference type="AlphaFoldDB" id="A0AA46A3Y3"/>
<dbReference type="RefSeq" id="WP_176011376.1">
    <property type="nucleotide sequence ID" value="NZ_CP067140.1"/>
</dbReference>
<reference evidence="2 4" key="1">
    <citation type="submission" date="2017-01" db="EMBL/GenBank/DDBJ databases">
        <authorList>
            <person name="Varghese N."/>
            <person name="Submissions S."/>
        </authorList>
    </citation>
    <scope>NUCLEOTIDE SEQUENCE [LARGE SCALE GENOMIC DNA]</scope>
    <source>
        <strain evidence="2 4">DSM 18447</strain>
    </source>
</reference>